<dbReference type="InterPro" id="IPR007182">
    <property type="entry name" value="MnhB"/>
</dbReference>
<feature type="transmembrane region" description="Helical" evidence="6">
    <location>
        <begin position="211"/>
        <end position="232"/>
    </location>
</feature>
<dbReference type="AlphaFoldDB" id="A0A0S1XA45"/>
<keyword evidence="2" id="KW-1003">Cell membrane</keyword>
<evidence type="ECO:0000313" key="8">
    <source>
        <dbReference type="EMBL" id="ALM74608.1"/>
    </source>
</evidence>
<dbReference type="PANTHER" id="PTHR33932:SF4">
    <property type="entry name" value="NA(+)_H(+) ANTIPORTER SUBUNIT B"/>
    <property type="match status" value="1"/>
</dbReference>
<gene>
    <name evidence="8" type="ORF">TBCH5v1_0648</name>
</gene>
<evidence type="ECO:0000256" key="4">
    <source>
        <dbReference type="ARBA" id="ARBA00022989"/>
    </source>
</evidence>
<dbReference type="InterPro" id="IPR050622">
    <property type="entry name" value="CPA3_antiporter_subunitB"/>
</dbReference>
<dbReference type="EMBL" id="CP013050">
    <property type="protein sequence ID" value="ALM74608.1"/>
    <property type="molecule type" value="Genomic_DNA"/>
</dbReference>
<dbReference type="STRING" id="55802.TBCH5v1_0648"/>
<dbReference type="GO" id="GO:0005886">
    <property type="term" value="C:plasma membrane"/>
    <property type="evidence" value="ECO:0007669"/>
    <property type="project" value="UniProtKB-SubCell"/>
</dbReference>
<dbReference type="RefSeq" id="WP_056933463.1">
    <property type="nucleotide sequence ID" value="NZ_CP013050.1"/>
</dbReference>
<dbReference type="GeneID" id="26135927"/>
<evidence type="ECO:0000256" key="3">
    <source>
        <dbReference type="ARBA" id="ARBA00022692"/>
    </source>
</evidence>
<evidence type="ECO:0000313" key="9">
    <source>
        <dbReference type="Proteomes" id="UP000066042"/>
    </source>
</evidence>
<organism evidence="8 9">
    <name type="scientific">Thermococcus barophilus</name>
    <dbReference type="NCBI Taxonomy" id="55802"/>
    <lineage>
        <taxon>Archaea</taxon>
        <taxon>Methanobacteriati</taxon>
        <taxon>Methanobacteriota</taxon>
        <taxon>Thermococci</taxon>
        <taxon>Thermococcales</taxon>
        <taxon>Thermococcaceae</taxon>
        <taxon>Thermococcus</taxon>
    </lineage>
</organism>
<feature type="transmembrane region" description="Helical" evidence="6">
    <location>
        <begin position="68"/>
        <end position="88"/>
    </location>
</feature>
<accession>A0A0S1XA45</accession>
<keyword evidence="5 6" id="KW-0472">Membrane</keyword>
<keyword evidence="3 6" id="KW-0812">Transmembrane</keyword>
<feature type="domain" description="Na+/H+ antiporter MnhB subunit-related protein" evidence="7">
    <location>
        <begin position="102"/>
        <end position="226"/>
    </location>
</feature>
<dbReference type="PATRIC" id="fig|55802.8.peg.641"/>
<sequence>MRNVAVALIIIAGVLIAAYYLSPHFSERSQLNPLGEYYLKNSYLPEDSARAPEVVTAILWDYRGLDTYFETAVLFLAIISAVSVFRSAKLPFPASNLGFTGIVKTGAKLIAFITFVAAGSIAFHGHLTPGGGFQGGSILAGASILVIVAFSKKALERNGLDKSRALALRTLGLGIIIAFAFYPLLRGFHFMQNQPVYPAELFNMLVSGSISAYNLAEFLAVGAGFTIIFLLLSSPERGWKG</sequence>
<name>A0A0S1XA45_THEBA</name>
<proteinExistence type="predicted"/>
<feature type="transmembrane region" description="Helical" evidence="6">
    <location>
        <begin position="133"/>
        <end position="150"/>
    </location>
</feature>
<feature type="transmembrane region" description="Helical" evidence="6">
    <location>
        <begin position="171"/>
        <end position="191"/>
    </location>
</feature>
<evidence type="ECO:0000256" key="6">
    <source>
        <dbReference type="SAM" id="Phobius"/>
    </source>
</evidence>
<comment type="subcellular location">
    <subcellularLocation>
        <location evidence="1">Cell membrane</location>
        <topology evidence="1">Multi-pass membrane protein</topology>
    </subcellularLocation>
</comment>
<evidence type="ECO:0000256" key="2">
    <source>
        <dbReference type="ARBA" id="ARBA00022475"/>
    </source>
</evidence>
<evidence type="ECO:0000256" key="1">
    <source>
        <dbReference type="ARBA" id="ARBA00004651"/>
    </source>
</evidence>
<reference evidence="8 9" key="1">
    <citation type="journal article" date="2016" name="Genome Announc.">
        <title>Complete genome sequence of the hyperthermophilic and piezophilic archaeon Thermococcus barophilus Ch5, capable of growth at the expense of hydrogenogenesis from carbon monoxide and formate.</title>
        <authorList>
            <person name="Oger P."/>
            <person name="Sokolova T.G."/>
            <person name="Kozhevnikova D.A."/>
            <person name="Taranov E.A."/>
            <person name="Vannier P."/>
            <person name="Lee H.S."/>
            <person name="Kwon K.K."/>
            <person name="Kang S.G."/>
            <person name="Lee J.H."/>
            <person name="Bonch-Osmolovskaya E.A."/>
            <person name="Lebedinsky A.V."/>
        </authorList>
    </citation>
    <scope>NUCLEOTIDE SEQUENCE [LARGE SCALE GENOMIC DNA]</scope>
    <source>
        <strain evidence="9">Ch5</strain>
    </source>
</reference>
<evidence type="ECO:0000259" key="7">
    <source>
        <dbReference type="Pfam" id="PF04039"/>
    </source>
</evidence>
<dbReference type="Pfam" id="PF04039">
    <property type="entry name" value="MnhB"/>
    <property type="match status" value="1"/>
</dbReference>
<dbReference type="PANTHER" id="PTHR33932">
    <property type="entry name" value="NA(+)/H(+) ANTIPORTER SUBUNIT B"/>
    <property type="match status" value="1"/>
</dbReference>
<dbReference type="Proteomes" id="UP000066042">
    <property type="component" value="Chromosome"/>
</dbReference>
<protein>
    <submittedName>
        <fullName evidence="8">Membrane bound subgroup 4b [NiFe]-hydrogenase MBH(B)1, subunit Mbh(B)1(E+F) (Fused)</fullName>
    </submittedName>
</protein>
<evidence type="ECO:0000256" key="5">
    <source>
        <dbReference type="ARBA" id="ARBA00023136"/>
    </source>
</evidence>
<keyword evidence="4 6" id="KW-1133">Transmembrane helix</keyword>